<organism evidence="1">
    <name type="scientific">marine sediment metagenome</name>
    <dbReference type="NCBI Taxonomy" id="412755"/>
    <lineage>
        <taxon>unclassified sequences</taxon>
        <taxon>metagenomes</taxon>
        <taxon>ecological metagenomes</taxon>
    </lineage>
</organism>
<proteinExistence type="predicted"/>
<dbReference type="EMBL" id="BARV01005725">
    <property type="protein sequence ID" value="GAI17264.1"/>
    <property type="molecule type" value="Genomic_DNA"/>
</dbReference>
<sequence>SFTPLSFLRKQESTFSYQCEETAQQPTWQFTFLCHCESAEAGQKSKI</sequence>
<name>X1NF18_9ZZZZ</name>
<feature type="non-terminal residue" evidence="1">
    <location>
        <position position="1"/>
    </location>
</feature>
<gene>
    <name evidence="1" type="ORF">S06H3_11635</name>
</gene>
<comment type="caution">
    <text evidence="1">The sequence shown here is derived from an EMBL/GenBank/DDBJ whole genome shotgun (WGS) entry which is preliminary data.</text>
</comment>
<reference evidence="1" key="1">
    <citation type="journal article" date="2014" name="Front. Microbiol.">
        <title>High frequency of phylogenetically diverse reductive dehalogenase-homologous genes in deep subseafloor sedimentary metagenomes.</title>
        <authorList>
            <person name="Kawai M."/>
            <person name="Futagami T."/>
            <person name="Toyoda A."/>
            <person name="Takaki Y."/>
            <person name="Nishi S."/>
            <person name="Hori S."/>
            <person name="Arai W."/>
            <person name="Tsubouchi T."/>
            <person name="Morono Y."/>
            <person name="Uchiyama I."/>
            <person name="Ito T."/>
            <person name="Fujiyama A."/>
            <person name="Inagaki F."/>
            <person name="Takami H."/>
        </authorList>
    </citation>
    <scope>NUCLEOTIDE SEQUENCE</scope>
    <source>
        <strain evidence="1">Expedition CK06-06</strain>
    </source>
</reference>
<dbReference type="AlphaFoldDB" id="X1NF18"/>
<evidence type="ECO:0000313" key="1">
    <source>
        <dbReference type="EMBL" id="GAI17264.1"/>
    </source>
</evidence>
<accession>X1NF18</accession>
<protein>
    <submittedName>
        <fullName evidence="1">Uncharacterized protein</fullName>
    </submittedName>
</protein>